<name>A0ABW6UUK5_9ACTN</name>
<feature type="compositionally biased region" description="Basic residues" evidence="1">
    <location>
        <begin position="17"/>
        <end position="29"/>
    </location>
</feature>
<gene>
    <name evidence="2" type="ORF">ACFY1D_36790</name>
</gene>
<sequence>MSSTRTTTRKPVATKKAPAKKTSPRKTAAKKPTQPRNPLPTRPRPWMADTQGYATLAARIAGIPTPRIRDWHDHHDGTATRHLADGSLLTYTQNTRTLTWQTHCPMGAIHTYTLTSPSTSAAARVHADRCQTPHFDTSTVAPLTADELAELGIHVAATAPALPGDEPTESIPVVVPDRKPRALGDALTRARSATADTQGMSLTEITACLDQPKEHPQT</sequence>
<reference evidence="2 3" key="1">
    <citation type="submission" date="2024-10" db="EMBL/GenBank/DDBJ databases">
        <title>The Natural Products Discovery Center: Release of the First 8490 Sequenced Strains for Exploring Actinobacteria Biosynthetic Diversity.</title>
        <authorList>
            <person name="Kalkreuter E."/>
            <person name="Kautsar S.A."/>
            <person name="Yang D."/>
            <person name="Bader C.D."/>
            <person name="Teijaro C.N."/>
            <person name="Fluegel L."/>
            <person name="Davis C.M."/>
            <person name="Simpson J.R."/>
            <person name="Lauterbach L."/>
            <person name="Steele A.D."/>
            <person name="Gui C."/>
            <person name="Meng S."/>
            <person name="Li G."/>
            <person name="Viehrig K."/>
            <person name="Ye F."/>
            <person name="Su P."/>
            <person name="Kiefer A.F."/>
            <person name="Nichols A."/>
            <person name="Cepeda A.J."/>
            <person name="Yan W."/>
            <person name="Fan B."/>
            <person name="Jiang Y."/>
            <person name="Adhikari A."/>
            <person name="Zheng C.-J."/>
            <person name="Schuster L."/>
            <person name="Cowan T.M."/>
            <person name="Smanski M.J."/>
            <person name="Chevrette M.G."/>
            <person name="De Carvalho L.P.S."/>
            <person name="Shen B."/>
        </authorList>
    </citation>
    <scope>NUCLEOTIDE SEQUENCE [LARGE SCALE GENOMIC DNA]</scope>
    <source>
        <strain evidence="2 3">NPDC001390</strain>
    </source>
</reference>
<organism evidence="2 3">
    <name type="scientific">Streptomyces bluensis</name>
    <dbReference type="NCBI Taxonomy" id="33897"/>
    <lineage>
        <taxon>Bacteria</taxon>
        <taxon>Bacillati</taxon>
        <taxon>Actinomycetota</taxon>
        <taxon>Actinomycetes</taxon>
        <taxon>Kitasatosporales</taxon>
        <taxon>Streptomycetaceae</taxon>
        <taxon>Streptomyces</taxon>
    </lineage>
</organism>
<feature type="region of interest" description="Disordered" evidence="1">
    <location>
        <begin position="1"/>
        <end position="46"/>
    </location>
</feature>
<feature type="compositionally biased region" description="Low complexity" evidence="1">
    <location>
        <begin position="1"/>
        <end position="16"/>
    </location>
</feature>
<evidence type="ECO:0000313" key="3">
    <source>
        <dbReference type="Proteomes" id="UP001602058"/>
    </source>
</evidence>
<keyword evidence="3" id="KW-1185">Reference proteome</keyword>
<proteinExistence type="predicted"/>
<dbReference type="EMBL" id="JBIAWJ010000031">
    <property type="protein sequence ID" value="MFF4526929.1"/>
    <property type="molecule type" value="Genomic_DNA"/>
</dbReference>
<accession>A0ABW6UUK5</accession>
<dbReference type="Proteomes" id="UP001602058">
    <property type="component" value="Unassembled WGS sequence"/>
</dbReference>
<dbReference type="RefSeq" id="WP_351086235.1">
    <property type="nucleotide sequence ID" value="NZ_JBEOZG010000037.1"/>
</dbReference>
<comment type="caution">
    <text evidence="2">The sequence shown here is derived from an EMBL/GenBank/DDBJ whole genome shotgun (WGS) entry which is preliminary data.</text>
</comment>
<evidence type="ECO:0000313" key="2">
    <source>
        <dbReference type="EMBL" id="MFF4526929.1"/>
    </source>
</evidence>
<evidence type="ECO:0000256" key="1">
    <source>
        <dbReference type="SAM" id="MobiDB-lite"/>
    </source>
</evidence>
<protein>
    <submittedName>
        <fullName evidence="2">Uncharacterized protein</fullName>
    </submittedName>
</protein>